<evidence type="ECO:0000256" key="4">
    <source>
        <dbReference type="ARBA" id="ARBA00023242"/>
    </source>
</evidence>
<evidence type="ECO:0000313" key="6">
    <source>
        <dbReference type="EMBL" id="WOL09773.1"/>
    </source>
</evidence>
<name>A0AAQ3KME5_9LILI</name>
<dbReference type="FunFam" id="1.10.10.60:FF:000002">
    <property type="entry name" value="Myb family transcription factor"/>
    <property type="match status" value="1"/>
</dbReference>
<evidence type="ECO:0000256" key="1">
    <source>
        <dbReference type="ARBA" id="ARBA00023015"/>
    </source>
</evidence>
<dbReference type="GO" id="GO:0003677">
    <property type="term" value="F:DNA binding"/>
    <property type="evidence" value="ECO:0007669"/>
    <property type="project" value="UniProtKB-KW"/>
</dbReference>
<reference evidence="6 7" key="1">
    <citation type="submission" date="2023-10" db="EMBL/GenBank/DDBJ databases">
        <title>Chromosome-scale genome assembly provides insights into flower coloration mechanisms of Canna indica.</title>
        <authorList>
            <person name="Li C."/>
        </authorList>
    </citation>
    <scope>NUCLEOTIDE SEQUENCE [LARGE SCALE GENOMIC DNA]</scope>
    <source>
        <tissue evidence="6">Flower</tissue>
    </source>
</reference>
<evidence type="ECO:0000259" key="5">
    <source>
        <dbReference type="PROSITE" id="PS51294"/>
    </source>
</evidence>
<dbReference type="InterPro" id="IPR001005">
    <property type="entry name" value="SANT/Myb"/>
</dbReference>
<dbReference type="NCBIfam" id="TIGR01557">
    <property type="entry name" value="myb_SHAQKYF"/>
    <property type="match status" value="1"/>
</dbReference>
<dbReference type="InterPro" id="IPR046955">
    <property type="entry name" value="PHR1-like"/>
</dbReference>
<feature type="domain" description="HTH myb-type" evidence="5">
    <location>
        <begin position="15"/>
        <end position="75"/>
    </location>
</feature>
<dbReference type="InterPro" id="IPR006447">
    <property type="entry name" value="Myb_dom_plants"/>
</dbReference>
<evidence type="ECO:0000313" key="7">
    <source>
        <dbReference type="Proteomes" id="UP001327560"/>
    </source>
</evidence>
<keyword evidence="2" id="KW-0238">DNA-binding</keyword>
<dbReference type="SUPFAM" id="SSF46689">
    <property type="entry name" value="Homeodomain-like"/>
    <property type="match status" value="1"/>
</dbReference>
<keyword evidence="3" id="KW-0804">Transcription</keyword>
<dbReference type="EMBL" id="CP136895">
    <property type="protein sequence ID" value="WOL09773.1"/>
    <property type="molecule type" value="Genomic_DNA"/>
</dbReference>
<dbReference type="PANTHER" id="PTHR31314">
    <property type="entry name" value="MYB FAMILY TRANSCRIPTION FACTOR PHL7-LIKE"/>
    <property type="match status" value="1"/>
</dbReference>
<evidence type="ECO:0000256" key="2">
    <source>
        <dbReference type="ARBA" id="ARBA00023125"/>
    </source>
</evidence>
<accession>A0AAQ3KME5</accession>
<evidence type="ECO:0000256" key="3">
    <source>
        <dbReference type="ARBA" id="ARBA00023163"/>
    </source>
</evidence>
<dbReference type="GO" id="GO:0003700">
    <property type="term" value="F:DNA-binding transcription factor activity"/>
    <property type="evidence" value="ECO:0007669"/>
    <property type="project" value="InterPro"/>
</dbReference>
<sequence>MGNCGRNGVVRQYTRSKVPRLRWTPDLHHCFVNAIEKLGGQEKATPKLVLQLMDVKGLTISHVKSHLQMYRSLRNDLGRQELQAKKHSCHDNDGNADEGDDDGSCCPYLKFQPQSLHNNTPPSLKRARMQTQATFKSWQCSQRPIETVASQSCFDHYVPDLGVETGIKEETLRWQKDALALLAFDHPTKLKVPETRVEASIHFKGDIPNGEQDQPTKKLGSEELFKNEHLVESEETNNCSLSLSLSSYSSPRSKAVSCSPTSKGGFGFCSYLGRDNISECSGCSSGHRVNLDLSMSICSS</sequence>
<dbReference type="Pfam" id="PF00249">
    <property type="entry name" value="Myb_DNA-binding"/>
    <property type="match status" value="1"/>
</dbReference>
<dbReference type="Proteomes" id="UP001327560">
    <property type="component" value="Chromosome 6"/>
</dbReference>
<keyword evidence="4" id="KW-0539">Nucleus</keyword>
<dbReference type="AlphaFoldDB" id="A0AAQ3KME5"/>
<proteinExistence type="predicted"/>
<dbReference type="InterPro" id="IPR009057">
    <property type="entry name" value="Homeodomain-like_sf"/>
</dbReference>
<keyword evidence="7" id="KW-1185">Reference proteome</keyword>
<gene>
    <name evidence="6" type="ORF">Cni_G18526</name>
</gene>
<dbReference type="PANTHER" id="PTHR31314:SF188">
    <property type="entry name" value="TRANSCRIPTION FACTOR KAN2 ISOFORM X1-RELATED"/>
    <property type="match status" value="1"/>
</dbReference>
<dbReference type="PROSITE" id="PS51294">
    <property type="entry name" value="HTH_MYB"/>
    <property type="match status" value="1"/>
</dbReference>
<dbReference type="InterPro" id="IPR017930">
    <property type="entry name" value="Myb_dom"/>
</dbReference>
<keyword evidence="1" id="KW-0805">Transcription regulation</keyword>
<dbReference type="Gene3D" id="1.10.10.60">
    <property type="entry name" value="Homeodomain-like"/>
    <property type="match status" value="1"/>
</dbReference>
<protein>
    <submittedName>
        <fullName evidence="6">Transcription repressor KAN1-like</fullName>
    </submittedName>
</protein>
<organism evidence="6 7">
    <name type="scientific">Canna indica</name>
    <name type="common">Indian-shot</name>
    <dbReference type="NCBI Taxonomy" id="4628"/>
    <lineage>
        <taxon>Eukaryota</taxon>
        <taxon>Viridiplantae</taxon>
        <taxon>Streptophyta</taxon>
        <taxon>Embryophyta</taxon>
        <taxon>Tracheophyta</taxon>
        <taxon>Spermatophyta</taxon>
        <taxon>Magnoliopsida</taxon>
        <taxon>Liliopsida</taxon>
        <taxon>Zingiberales</taxon>
        <taxon>Cannaceae</taxon>
        <taxon>Canna</taxon>
    </lineage>
</organism>